<proteinExistence type="predicted"/>
<name>A0A510JY83_9FUSO</name>
<keyword evidence="3" id="KW-1185">Reference proteome</keyword>
<dbReference type="EMBL" id="AP019831">
    <property type="protein sequence ID" value="BBM44216.1"/>
    <property type="molecule type" value="Genomic_DNA"/>
</dbReference>
<feature type="coiled-coil region" evidence="1">
    <location>
        <begin position="343"/>
        <end position="418"/>
    </location>
</feature>
<evidence type="ECO:0000313" key="2">
    <source>
        <dbReference type="EMBL" id="BBM44216.1"/>
    </source>
</evidence>
<sequence length="513" mass="58243">MRAYVMFSEFKGEQTNNVNHDMDNIGETLKEIGKGLITTNPLHSRIEIFPVFVNEVEFSKAETAANLPLMVLMSGKNTMFENRFNDLQFIDGTVIRIKGKITSLDLDKEKNGIELPKEEKKGLVEDLLSYDKLGSNDKKRFRQLAGKKIIEYMSNLQVINKLNKWATGEIPKEPTKSMPKALPLAANSQTQSSIPKPALSKIRKNMLIVYFNETKPVKKELSDKVNEWKDEGQAAEGLKRQEINAKITDINAKLQELNKNMAAEFKNATDRSSERKLALSKYKDEAGIRAEMEKLKEEYAKKYLEKEKLDSEIKILNSNVDGTNPTLPAPLTDAEKKEAVKHIQEKTALKNETANEIANLDTQINNYEKMLNYEAENEKTLKEIEEYKRKQKELIKEKEGLKEEVDKINRENKAKDNLESPKEFAESVFGVSFGIPVRYVRIPEVEVVSYNEKLILSESSEGEFELVVKQSPNSVNRVEVGDPIYFLGKQFKNVLSDSIPNGSGGEGIVPIKK</sequence>
<reference evidence="2 3" key="1">
    <citation type="submission" date="2019-07" db="EMBL/GenBank/DDBJ databases">
        <title>Complete Genome Sequence of Leptotrichia trevisanii Strain JMUB3870.</title>
        <authorList>
            <person name="Watanabe S."/>
            <person name="Cui L."/>
        </authorList>
    </citation>
    <scope>NUCLEOTIDE SEQUENCE [LARGE SCALE GENOMIC DNA]</scope>
    <source>
        <strain evidence="2 3">JMUB3870</strain>
    </source>
</reference>
<organism evidence="2 3">
    <name type="scientific">Leptotrichia trevisanii</name>
    <dbReference type="NCBI Taxonomy" id="109328"/>
    <lineage>
        <taxon>Bacteria</taxon>
        <taxon>Fusobacteriati</taxon>
        <taxon>Fusobacteriota</taxon>
        <taxon>Fusobacteriia</taxon>
        <taxon>Fusobacteriales</taxon>
        <taxon>Leptotrichiaceae</taxon>
        <taxon>Leptotrichia</taxon>
    </lineage>
</organism>
<dbReference type="Proteomes" id="UP000422644">
    <property type="component" value="Chromosome"/>
</dbReference>
<evidence type="ECO:0000256" key="1">
    <source>
        <dbReference type="SAM" id="Coils"/>
    </source>
</evidence>
<keyword evidence="1" id="KW-0175">Coiled coil</keyword>
<dbReference type="AlphaFoldDB" id="A0A510JY83"/>
<accession>A0A510JY83</accession>
<dbReference type="RefSeq" id="WP_155282364.1">
    <property type="nucleotide sequence ID" value="NZ_AP019831.1"/>
</dbReference>
<evidence type="ECO:0000313" key="3">
    <source>
        <dbReference type="Proteomes" id="UP000422644"/>
    </source>
</evidence>
<protein>
    <submittedName>
        <fullName evidence="2">Uncharacterized protein</fullName>
    </submittedName>
</protein>
<gene>
    <name evidence="2" type="ORF">JMUB3870_0323</name>
</gene>
<feature type="coiled-coil region" evidence="1">
    <location>
        <begin position="240"/>
        <end position="312"/>
    </location>
</feature>